<dbReference type="EMBL" id="BARU01013663">
    <property type="protein sequence ID" value="GAH39445.1"/>
    <property type="molecule type" value="Genomic_DNA"/>
</dbReference>
<reference evidence="1" key="1">
    <citation type="journal article" date="2014" name="Front. Microbiol.">
        <title>High frequency of phylogenetically diverse reductive dehalogenase-homologous genes in deep subseafloor sedimentary metagenomes.</title>
        <authorList>
            <person name="Kawai M."/>
            <person name="Futagami T."/>
            <person name="Toyoda A."/>
            <person name="Takaki Y."/>
            <person name="Nishi S."/>
            <person name="Hori S."/>
            <person name="Arai W."/>
            <person name="Tsubouchi T."/>
            <person name="Morono Y."/>
            <person name="Uchiyama I."/>
            <person name="Ito T."/>
            <person name="Fujiyama A."/>
            <person name="Inagaki F."/>
            <person name="Takami H."/>
        </authorList>
    </citation>
    <scope>NUCLEOTIDE SEQUENCE</scope>
    <source>
        <strain evidence="1">Expedition CK06-06</strain>
    </source>
</reference>
<dbReference type="AlphaFoldDB" id="X1G3Q9"/>
<protein>
    <submittedName>
        <fullName evidence="1">Uncharacterized protein</fullName>
    </submittedName>
</protein>
<name>X1G3Q9_9ZZZZ</name>
<feature type="non-terminal residue" evidence="1">
    <location>
        <position position="47"/>
    </location>
</feature>
<organism evidence="1">
    <name type="scientific">marine sediment metagenome</name>
    <dbReference type="NCBI Taxonomy" id="412755"/>
    <lineage>
        <taxon>unclassified sequences</taxon>
        <taxon>metagenomes</taxon>
        <taxon>ecological metagenomes</taxon>
    </lineage>
</organism>
<accession>X1G3Q9</accession>
<evidence type="ECO:0000313" key="1">
    <source>
        <dbReference type="EMBL" id="GAH39445.1"/>
    </source>
</evidence>
<sequence>MMQIKKPTTCEQPVFPLAFLTLEGTNLLRLGPRLSHRLGEILTFKLL</sequence>
<comment type="caution">
    <text evidence="1">The sequence shown here is derived from an EMBL/GenBank/DDBJ whole genome shotgun (WGS) entry which is preliminary data.</text>
</comment>
<gene>
    <name evidence="1" type="ORF">S03H2_24546</name>
</gene>
<proteinExistence type="predicted"/>